<dbReference type="STRING" id="27342.A0A0H2RKX0"/>
<dbReference type="PROSITE" id="PS51767">
    <property type="entry name" value="PEPTIDASE_A1"/>
    <property type="match status" value="1"/>
</dbReference>
<dbReference type="SUPFAM" id="SSF50630">
    <property type="entry name" value="Acid proteases"/>
    <property type="match status" value="1"/>
</dbReference>
<dbReference type="GO" id="GO:0004190">
    <property type="term" value="F:aspartic-type endopeptidase activity"/>
    <property type="evidence" value="ECO:0007669"/>
    <property type="project" value="InterPro"/>
</dbReference>
<dbReference type="InterPro" id="IPR034164">
    <property type="entry name" value="Pepsin-like_dom"/>
</dbReference>
<keyword evidence="5" id="KW-1185">Reference proteome</keyword>
<protein>
    <submittedName>
        <fullName evidence="4">Acid protease</fullName>
    </submittedName>
</protein>
<dbReference type="PANTHER" id="PTHR47966:SF51">
    <property type="entry name" value="BETA-SITE APP-CLEAVING ENZYME, ISOFORM A-RELATED"/>
    <property type="match status" value="1"/>
</dbReference>
<dbReference type="InterPro" id="IPR021109">
    <property type="entry name" value="Peptidase_aspartic_dom_sf"/>
</dbReference>
<dbReference type="InterPro" id="IPR033121">
    <property type="entry name" value="PEPTIDASE_A1"/>
</dbReference>
<reference evidence="4 5" key="1">
    <citation type="submission" date="2015-04" db="EMBL/GenBank/DDBJ databases">
        <title>Complete genome sequence of Schizopora paradoxa KUC8140, a cosmopolitan wood degrader in East Asia.</title>
        <authorList>
            <consortium name="DOE Joint Genome Institute"/>
            <person name="Min B."/>
            <person name="Park H."/>
            <person name="Jang Y."/>
            <person name="Kim J.-J."/>
            <person name="Kim K.H."/>
            <person name="Pangilinan J."/>
            <person name="Lipzen A."/>
            <person name="Riley R."/>
            <person name="Grigoriev I.V."/>
            <person name="Spatafora J.W."/>
            <person name="Choi I.-G."/>
        </authorList>
    </citation>
    <scope>NUCLEOTIDE SEQUENCE [LARGE SCALE GENOMIC DNA]</scope>
    <source>
        <strain evidence="4 5">KUC8140</strain>
    </source>
</reference>
<dbReference type="InterPro" id="IPR001461">
    <property type="entry name" value="Aspartic_peptidase_A1"/>
</dbReference>
<proteinExistence type="inferred from homology"/>
<dbReference type="Pfam" id="PF00026">
    <property type="entry name" value="Asp"/>
    <property type="match status" value="1"/>
</dbReference>
<name>A0A0H2RKX0_9AGAM</name>
<feature type="active site" evidence="2">
    <location>
        <position position="75"/>
    </location>
</feature>
<organism evidence="4 5">
    <name type="scientific">Schizopora paradoxa</name>
    <dbReference type="NCBI Taxonomy" id="27342"/>
    <lineage>
        <taxon>Eukaryota</taxon>
        <taxon>Fungi</taxon>
        <taxon>Dikarya</taxon>
        <taxon>Basidiomycota</taxon>
        <taxon>Agaricomycotina</taxon>
        <taxon>Agaricomycetes</taxon>
        <taxon>Hymenochaetales</taxon>
        <taxon>Schizoporaceae</taxon>
        <taxon>Schizopora</taxon>
    </lineage>
</organism>
<dbReference type="EMBL" id="KQ085974">
    <property type="protein sequence ID" value="KLO12630.1"/>
    <property type="molecule type" value="Genomic_DNA"/>
</dbReference>
<dbReference type="InParanoid" id="A0A0H2RKX0"/>
<comment type="similarity">
    <text evidence="1">Belongs to the peptidase A1 family.</text>
</comment>
<dbReference type="PRINTS" id="PR00792">
    <property type="entry name" value="PEPSIN"/>
</dbReference>
<evidence type="ECO:0000313" key="4">
    <source>
        <dbReference type="EMBL" id="KLO12630.1"/>
    </source>
</evidence>
<gene>
    <name evidence="4" type="ORF">SCHPADRAFT_829298</name>
</gene>
<sequence>MAVHFNISKLPLPEIDRQRAQTLIRNWRAIEAGGHSSREEEEKRSVSIPITNQAVQFVAQVGVGSPATPYSLLVDTASANTWVGADKKYVPSSSSKGTGHEVNVDYGSGRLKGTEYVDTLTLNSDLVIEGQSIGVASKIEGFGNIDGVLGLGPVDLTQHTVAEEDTVPAVLDNLFAQHQISSEIFSLSFEPSTSNAGGAELIFGEPDDSKHLGDITYVPIADVEPASAYWGITQDVHYGVSEISLLKSTTGIVDSATTLTLLATSAFKKYQMLTGAQIDEHTGLLTVTEAQFALMKSVYFNIGGKSFELTPNAQIWPRALNKRIGGKEGQIYLIIADLGMESEAGFDFINGYTFLQRFYSVFDVTNKRVGFATTLATMATSN</sequence>
<evidence type="ECO:0000256" key="1">
    <source>
        <dbReference type="ARBA" id="ARBA00007447"/>
    </source>
</evidence>
<keyword evidence="4" id="KW-0645">Protease</keyword>
<dbReference type="CDD" id="cd05471">
    <property type="entry name" value="pepsin_like"/>
    <property type="match status" value="1"/>
</dbReference>
<dbReference type="Proteomes" id="UP000053477">
    <property type="component" value="Unassembled WGS sequence"/>
</dbReference>
<dbReference type="AlphaFoldDB" id="A0A0H2RKX0"/>
<accession>A0A0H2RKX0</accession>
<dbReference type="Gene3D" id="2.40.70.10">
    <property type="entry name" value="Acid Proteases"/>
    <property type="match status" value="2"/>
</dbReference>
<dbReference type="PANTHER" id="PTHR47966">
    <property type="entry name" value="BETA-SITE APP-CLEAVING ENZYME, ISOFORM A-RELATED"/>
    <property type="match status" value="1"/>
</dbReference>
<evidence type="ECO:0000259" key="3">
    <source>
        <dbReference type="PROSITE" id="PS51767"/>
    </source>
</evidence>
<feature type="domain" description="Peptidase A1" evidence="3">
    <location>
        <begin position="57"/>
        <end position="372"/>
    </location>
</feature>
<keyword evidence="4" id="KW-0378">Hydrolase</keyword>
<evidence type="ECO:0000313" key="5">
    <source>
        <dbReference type="Proteomes" id="UP000053477"/>
    </source>
</evidence>
<evidence type="ECO:0000256" key="2">
    <source>
        <dbReference type="PIRSR" id="PIRSR601461-1"/>
    </source>
</evidence>
<dbReference type="OrthoDB" id="660550at2759"/>
<feature type="active site" evidence="2">
    <location>
        <position position="254"/>
    </location>
</feature>
<dbReference type="GO" id="GO:0006508">
    <property type="term" value="P:proteolysis"/>
    <property type="evidence" value="ECO:0007669"/>
    <property type="project" value="UniProtKB-KW"/>
</dbReference>